<protein>
    <submittedName>
        <fullName evidence="2">Unannotated protein</fullName>
    </submittedName>
</protein>
<name>A0A6J7MSG5_9ZZZZ</name>
<evidence type="ECO:0000259" key="1">
    <source>
        <dbReference type="PROSITE" id="PS51352"/>
    </source>
</evidence>
<dbReference type="AlphaFoldDB" id="A0A6J7MSG5"/>
<proteinExistence type="predicted"/>
<evidence type="ECO:0000313" key="2">
    <source>
        <dbReference type="EMBL" id="CAB4983716.1"/>
    </source>
</evidence>
<dbReference type="PROSITE" id="PS51257">
    <property type="entry name" value="PROKAR_LIPOPROTEIN"/>
    <property type="match status" value="1"/>
</dbReference>
<organism evidence="2">
    <name type="scientific">freshwater metagenome</name>
    <dbReference type="NCBI Taxonomy" id="449393"/>
    <lineage>
        <taxon>unclassified sequences</taxon>
        <taxon>metagenomes</taxon>
        <taxon>ecological metagenomes</taxon>
    </lineage>
</organism>
<accession>A0A6J7MSG5</accession>
<dbReference type="PROSITE" id="PS51318">
    <property type="entry name" value="TAT"/>
    <property type="match status" value="1"/>
</dbReference>
<dbReference type="EMBL" id="CAFBOT010000025">
    <property type="protein sequence ID" value="CAB4983716.1"/>
    <property type="molecule type" value="Genomic_DNA"/>
</dbReference>
<dbReference type="InterPro" id="IPR013766">
    <property type="entry name" value="Thioredoxin_domain"/>
</dbReference>
<reference evidence="2" key="1">
    <citation type="submission" date="2020-05" db="EMBL/GenBank/DDBJ databases">
        <authorList>
            <person name="Chiriac C."/>
            <person name="Salcher M."/>
            <person name="Ghai R."/>
            <person name="Kavagutti S V."/>
        </authorList>
    </citation>
    <scope>NUCLEOTIDE SEQUENCE</scope>
</reference>
<sequence length="294" mass="30578">MISRRRFITGAFAIAGGGSALTTVAACSGGSSATSSSVPTELQIVQRFPQVLVPGNVRIPVSLANNDGLLSMDGGTELPATLTANIVNAETGEIVIGPITAKRHDKGLSIPYYPFRADIEEVGIFSIVIDGGPTDGAGIQIMDPSQISIPLVGSALPPFDTPTVDNNRGVNPICTYLPAACSLHNITLTDALALSKPIAYLVGTPAHCSTGTCSPALEALLQVSQKLADSMTFIHAEIYTDDTATVVAPAVEALNMTYEPALFITDAQGIVVERLDAVFDADEINDVLVTLGLQ</sequence>
<dbReference type="InterPro" id="IPR006311">
    <property type="entry name" value="TAT_signal"/>
</dbReference>
<feature type="domain" description="Thioredoxin" evidence="1">
    <location>
        <begin position="150"/>
        <end position="293"/>
    </location>
</feature>
<gene>
    <name evidence="2" type="ORF">UFOPK4000_00256</name>
</gene>
<dbReference type="PROSITE" id="PS51352">
    <property type="entry name" value="THIOREDOXIN_2"/>
    <property type="match status" value="1"/>
</dbReference>